<dbReference type="InParanoid" id="A0A0H2RR68"/>
<feature type="compositionally biased region" description="Low complexity" evidence="1">
    <location>
        <begin position="218"/>
        <end position="236"/>
    </location>
</feature>
<accession>A0A0H2RR68</accession>
<feature type="compositionally biased region" description="Polar residues" evidence="1">
    <location>
        <begin position="22"/>
        <end position="40"/>
    </location>
</feature>
<feature type="compositionally biased region" description="Gly residues" evidence="1">
    <location>
        <begin position="267"/>
        <end position="291"/>
    </location>
</feature>
<keyword evidence="3" id="KW-1185">Reference proteome</keyword>
<evidence type="ECO:0000256" key="1">
    <source>
        <dbReference type="SAM" id="MobiDB-lite"/>
    </source>
</evidence>
<feature type="region of interest" description="Disordered" evidence="1">
    <location>
        <begin position="1"/>
        <end position="313"/>
    </location>
</feature>
<proteinExistence type="predicted"/>
<dbReference type="AlphaFoldDB" id="A0A0H2RR68"/>
<organism evidence="2 3">
    <name type="scientific">Schizopora paradoxa</name>
    <dbReference type="NCBI Taxonomy" id="27342"/>
    <lineage>
        <taxon>Eukaryota</taxon>
        <taxon>Fungi</taxon>
        <taxon>Dikarya</taxon>
        <taxon>Basidiomycota</taxon>
        <taxon>Agaricomycotina</taxon>
        <taxon>Agaricomycetes</taxon>
        <taxon>Hymenochaetales</taxon>
        <taxon>Schizoporaceae</taxon>
        <taxon>Schizopora</taxon>
    </lineage>
</organism>
<reference evidence="2 3" key="1">
    <citation type="submission" date="2015-04" db="EMBL/GenBank/DDBJ databases">
        <title>Complete genome sequence of Schizopora paradoxa KUC8140, a cosmopolitan wood degrader in East Asia.</title>
        <authorList>
            <consortium name="DOE Joint Genome Institute"/>
            <person name="Min B."/>
            <person name="Park H."/>
            <person name="Jang Y."/>
            <person name="Kim J.-J."/>
            <person name="Kim K.H."/>
            <person name="Pangilinan J."/>
            <person name="Lipzen A."/>
            <person name="Riley R."/>
            <person name="Grigoriev I.V."/>
            <person name="Spatafora J.W."/>
            <person name="Choi I.-G."/>
        </authorList>
    </citation>
    <scope>NUCLEOTIDE SEQUENCE [LARGE SCALE GENOMIC DNA]</scope>
    <source>
        <strain evidence="2 3">KUC8140</strain>
    </source>
</reference>
<dbReference type="Proteomes" id="UP000053477">
    <property type="component" value="Unassembled WGS sequence"/>
</dbReference>
<feature type="region of interest" description="Disordered" evidence="1">
    <location>
        <begin position="442"/>
        <end position="473"/>
    </location>
</feature>
<evidence type="ECO:0008006" key="4">
    <source>
        <dbReference type="Google" id="ProtNLM"/>
    </source>
</evidence>
<feature type="region of interest" description="Disordered" evidence="1">
    <location>
        <begin position="348"/>
        <end position="415"/>
    </location>
</feature>
<feature type="compositionally biased region" description="Basic residues" evidence="1">
    <location>
        <begin position="1"/>
        <end position="11"/>
    </location>
</feature>
<feature type="compositionally biased region" description="Low complexity" evidence="1">
    <location>
        <begin position="396"/>
        <end position="415"/>
    </location>
</feature>
<feature type="compositionally biased region" description="Basic and acidic residues" evidence="1">
    <location>
        <begin position="442"/>
        <end position="454"/>
    </location>
</feature>
<gene>
    <name evidence="2" type="ORF">SCHPADRAFT_903327</name>
</gene>
<protein>
    <recommendedName>
        <fullName evidence="4">CsbD-like domain-containing protein</fullName>
    </recommendedName>
</protein>
<sequence length="473" mass="47367">MQARGILHKGHASSLKQREQFDQQQQLSGPGTNNTDSYGNRANGAFDSDGTQMLGANAGNEPPLPPRKDQQQGNHAADPAHADNMNGENNQHRQHQVGDNQHQQHQHMNGGRGEGAAAVTGNAGQPGEQFDKPSDAYSSANQTTTGGTDASRYDQQRMEAPPKGGSGNAYMRDFTTPSDAMQAGATHGAPGAGSGPNATTGQGAVDGGHSGHGHHHVAGPAAAAGAIGATEAATHGQRGTGQGVGRADNLTGHRGYNQDQNRAGDQNFGGGRGYGQNAGGPAPGAAGGGEGAMNAGPNDTTAGAGGFDQNHSQRAQERNFGANAGIGSGAGHENVGRHAMGPAAAVGAAGLDQNGGHGRTDLHTGPGRAGDQAGYDAENNLPVDGHATGVNPTTHGGAAPLSSAPGSGSVASGSGTAQVVIGTLQQAAGTLLNNDNMIAKGLERESKGMAKRDPGQAQALQQEADITRSQGRH</sequence>
<evidence type="ECO:0000313" key="3">
    <source>
        <dbReference type="Proteomes" id="UP000053477"/>
    </source>
</evidence>
<evidence type="ECO:0000313" key="2">
    <source>
        <dbReference type="EMBL" id="KLO14384.1"/>
    </source>
</evidence>
<feature type="compositionally biased region" description="Polar residues" evidence="1">
    <location>
        <begin position="136"/>
        <end position="148"/>
    </location>
</feature>
<dbReference type="EMBL" id="KQ085944">
    <property type="protein sequence ID" value="KLO14384.1"/>
    <property type="molecule type" value="Genomic_DNA"/>
</dbReference>
<name>A0A0H2RR68_9AGAM</name>